<proteinExistence type="predicted"/>
<feature type="compositionally biased region" description="Basic and acidic residues" evidence="1">
    <location>
        <begin position="104"/>
        <end position="116"/>
    </location>
</feature>
<comment type="caution">
    <text evidence="2">The sequence shown here is derived from an EMBL/GenBank/DDBJ whole genome shotgun (WGS) entry which is preliminary data.</text>
</comment>
<accession>A0ABD3HX47</accession>
<organism evidence="2 3">
    <name type="scientific">Riccia sorocarpa</name>
    <dbReference type="NCBI Taxonomy" id="122646"/>
    <lineage>
        <taxon>Eukaryota</taxon>
        <taxon>Viridiplantae</taxon>
        <taxon>Streptophyta</taxon>
        <taxon>Embryophyta</taxon>
        <taxon>Marchantiophyta</taxon>
        <taxon>Marchantiopsida</taxon>
        <taxon>Marchantiidae</taxon>
        <taxon>Marchantiales</taxon>
        <taxon>Ricciaceae</taxon>
        <taxon>Riccia</taxon>
    </lineage>
</organism>
<keyword evidence="3" id="KW-1185">Reference proteome</keyword>
<reference evidence="2 3" key="1">
    <citation type="submission" date="2024-09" db="EMBL/GenBank/DDBJ databases">
        <title>Chromosome-scale assembly of Riccia sorocarpa.</title>
        <authorList>
            <person name="Paukszto L."/>
        </authorList>
    </citation>
    <scope>NUCLEOTIDE SEQUENCE [LARGE SCALE GENOMIC DNA]</scope>
    <source>
        <strain evidence="2">LP-2024</strain>
        <tissue evidence="2">Aerial parts of the thallus</tissue>
    </source>
</reference>
<evidence type="ECO:0000313" key="3">
    <source>
        <dbReference type="Proteomes" id="UP001633002"/>
    </source>
</evidence>
<evidence type="ECO:0000313" key="2">
    <source>
        <dbReference type="EMBL" id="KAL3695421.1"/>
    </source>
</evidence>
<dbReference type="AlphaFoldDB" id="A0ABD3HX47"/>
<dbReference type="EMBL" id="JBJQOH010000002">
    <property type="protein sequence ID" value="KAL3695421.1"/>
    <property type="molecule type" value="Genomic_DNA"/>
</dbReference>
<name>A0ABD3HX47_9MARC</name>
<feature type="compositionally biased region" description="Basic and acidic residues" evidence="1">
    <location>
        <begin position="131"/>
        <end position="151"/>
    </location>
</feature>
<dbReference type="Proteomes" id="UP001633002">
    <property type="component" value="Unassembled WGS sequence"/>
</dbReference>
<feature type="compositionally biased region" description="Basic residues" evidence="1">
    <location>
        <begin position="117"/>
        <end position="130"/>
    </location>
</feature>
<sequence length="272" mass="30094">MSKSYKRPLVPVPKPKAPKEFQNEMAYATWNGSGRPIAPPEVRSKDFARENSYPSWNVASRPSMPDAVKRKGSKEVNMPPAAAMKGPLAATHRRSAPPKQQVVAEERYVQQEEKPLQVKKKPKSSSHKAPKKADVGEADGRSRPSVSDEDRQRLLQARKKLEQALAKADSLVEQLEKLEDNIEALEEEKVTLLDQLLVCEGLPMNPYPRFRGRKRKSEDQPARLDIAVSASSEGVVACFAMLVFQLVLNSAPNLTSSKPLVFAEDGIDSSVA</sequence>
<gene>
    <name evidence="2" type="ORF">R1sor_009497</name>
</gene>
<feature type="region of interest" description="Disordered" evidence="1">
    <location>
        <begin position="51"/>
        <end position="151"/>
    </location>
</feature>
<evidence type="ECO:0000256" key="1">
    <source>
        <dbReference type="SAM" id="MobiDB-lite"/>
    </source>
</evidence>
<protein>
    <submittedName>
        <fullName evidence="2">Uncharacterized protein</fullName>
    </submittedName>
</protein>